<dbReference type="Gene3D" id="3.30.920.20">
    <property type="entry name" value="Gas2-like domain"/>
    <property type="match status" value="1"/>
</dbReference>
<evidence type="ECO:0000256" key="1">
    <source>
        <dbReference type="ARBA" id="ARBA00004245"/>
    </source>
</evidence>
<proteinExistence type="predicted"/>
<dbReference type="InterPro" id="IPR002017">
    <property type="entry name" value="Spectrin_repeat"/>
</dbReference>
<feature type="domain" description="Calponin-homology (CH)" evidence="9">
    <location>
        <begin position="104"/>
        <end position="209"/>
    </location>
</feature>
<evidence type="ECO:0000256" key="8">
    <source>
        <dbReference type="SAM" id="MobiDB-lite"/>
    </source>
</evidence>
<dbReference type="Gene3D" id="1.20.58.60">
    <property type="match status" value="25"/>
</dbReference>
<keyword evidence="3" id="KW-0597">Phosphoprotein</keyword>
<feature type="coiled-coil region" evidence="7">
    <location>
        <begin position="3296"/>
        <end position="3344"/>
    </location>
</feature>
<evidence type="ECO:0000256" key="5">
    <source>
        <dbReference type="ARBA" id="ARBA00022837"/>
    </source>
</evidence>
<keyword evidence="4" id="KW-0677">Repeat</keyword>
<feature type="coiled-coil region" evidence="7">
    <location>
        <begin position="1604"/>
        <end position="1648"/>
    </location>
</feature>
<dbReference type="GO" id="GO:0042060">
    <property type="term" value="P:wound healing"/>
    <property type="evidence" value="ECO:0007669"/>
    <property type="project" value="TreeGrafter"/>
</dbReference>
<feature type="coiled-coil region" evidence="7">
    <location>
        <begin position="1930"/>
        <end position="2103"/>
    </location>
</feature>
<dbReference type="InterPro" id="IPR043197">
    <property type="entry name" value="Plakin"/>
</dbReference>
<dbReference type="SUPFAM" id="SSF46966">
    <property type="entry name" value="Spectrin repeat"/>
    <property type="match status" value="23"/>
</dbReference>
<feature type="coiled-coil region" evidence="7">
    <location>
        <begin position="339"/>
        <end position="413"/>
    </location>
</feature>
<gene>
    <name evidence="12" type="ORF">DERF_007492</name>
</gene>
<dbReference type="Gene3D" id="1.10.238.10">
    <property type="entry name" value="EF-hand"/>
    <property type="match status" value="1"/>
</dbReference>
<comment type="subcellular location">
    <subcellularLocation>
        <location evidence="1">Cytoplasm</location>
        <location evidence="1">Cytoskeleton</location>
    </subcellularLocation>
</comment>
<organism evidence="12 13">
    <name type="scientific">Dermatophagoides farinae</name>
    <name type="common">American house dust mite</name>
    <dbReference type="NCBI Taxonomy" id="6954"/>
    <lineage>
        <taxon>Eukaryota</taxon>
        <taxon>Metazoa</taxon>
        <taxon>Ecdysozoa</taxon>
        <taxon>Arthropoda</taxon>
        <taxon>Chelicerata</taxon>
        <taxon>Arachnida</taxon>
        <taxon>Acari</taxon>
        <taxon>Acariformes</taxon>
        <taxon>Sarcoptiformes</taxon>
        <taxon>Astigmata</taxon>
        <taxon>Psoroptidia</taxon>
        <taxon>Analgoidea</taxon>
        <taxon>Pyroglyphidae</taxon>
        <taxon>Dermatophagoidinae</taxon>
        <taxon>Dermatophagoides</taxon>
    </lineage>
</organism>
<feature type="domain" description="EF-hand" evidence="10">
    <location>
        <begin position="4040"/>
        <end position="4075"/>
    </location>
</feature>
<comment type="caution">
    <text evidence="12">The sequence shown here is derived from an EMBL/GenBank/DDBJ whole genome shotgun (WGS) entry which is preliminary data.</text>
</comment>
<dbReference type="InterPro" id="IPR002048">
    <property type="entry name" value="EF_hand_dom"/>
</dbReference>
<dbReference type="GO" id="GO:0005737">
    <property type="term" value="C:cytoplasm"/>
    <property type="evidence" value="ECO:0007669"/>
    <property type="project" value="TreeGrafter"/>
</dbReference>
<dbReference type="InterPro" id="IPR003108">
    <property type="entry name" value="GAR_dom"/>
</dbReference>
<feature type="compositionally biased region" description="Low complexity" evidence="8">
    <location>
        <begin position="4268"/>
        <end position="4287"/>
    </location>
</feature>
<dbReference type="InterPro" id="IPR001715">
    <property type="entry name" value="CH_dom"/>
</dbReference>
<evidence type="ECO:0000256" key="2">
    <source>
        <dbReference type="ARBA" id="ARBA00022490"/>
    </source>
</evidence>
<dbReference type="PANTHER" id="PTHR23169">
    <property type="entry name" value="ENVOPLAKIN"/>
    <property type="match status" value="1"/>
</dbReference>
<dbReference type="GO" id="GO:0030056">
    <property type="term" value="C:hemidesmosome"/>
    <property type="evidence" value="ECO:0007669"/>
    <property type="project" value="TreeGrafter"/>
</dbReference>
<dbReference type="GO" id="GO:0005886">
    <property type="term" value="C:plasma membrane"/>
    <property type="evidence" value="ECO:0007669"/>
    <property type="project" value="UniProtKB-SubCell"/>
</dbReference>
<dbReference type="PROSITE" id="PS51460">
    <property type="entry name" value="GAR"/>
    <property type="match status" value="1"/>
</dbReference>
<dbReference type="SMART" id="SM00054">
    <property type="entry name" value="EFh"/>
    <property type="match status" value="1"/>
</dbReference>
<evidence type="ECO:0000259" key="9">
    <source>
        <dbReference type="PROSITE" id="PS50021"/>
    </source>
</evidence>
<feature type="coiled-coil region" evidence="7">
    <location>
        <begin position="2585"/>
        <end position="2627"/>
    </location>
</feature>
<dbReference type="SUPFAM" id="SSF47473">
    <property type="entry name" value="EF-hand"/>
    <property type="match status" value="1"/>
</dbReference>
<keyword evidence="7" id="KW-0175">Coiled coil</keyword>
<dbReference type="InterPro" id="IPR018247">
    <property type="entry name" value="EF_Hand_1_Ca_BS"/>
</dbReference>
<dbReference type="InterPro" id="IPR011992">
    <property type="entry name" value="EF-hand-dom_pair"/>
</dbReference>
<sequence>MYKFDKGNHRLFVKGSREDDDPDNIADSNDRHLINDHTVDRQQYEFDSKNHMASASQETRELFRTSNNRAGLKTVQTKRVAKKITTVNRGEQRKLPTISMLEGNKLKEKLMKWAQKSTRGYPGVNVCDFTNSWRDGLAFNAIIHRNRPDLLDYLKCRERSNRDNLQTAFDVLSKNFGINCSLTPDEIVRSEPNEDEMLKYLEEIYNLFPNPPDHNPLWDAEKIRRIDDYKDSASRLLVWLRENIPKLNDRNFPNQLREMVHLKRENDQFKTEQIPPKLHDKQKLASIYEDVLNMARSLPGRHVRIEDEYDISNIERLWKNMITAHQKRDHDILEEIARLEKLEKIASDLVKQIQICEDNLETIKKQIAEEEKQVLKQDPLKPNFNIDNIQKNLAEEERRIANMYDVLKILTDNKYHAANSLRNQVDYLHDKWKSLKFNFDNNVVKVLNDRKEAALRRPKTEEELINENEHFRFLHDCIQELLKKRKYLESLNIGEDLHTIQRRLEQFHEEQKELKQFQSKIDECHNRKIHIKREEMPIYNNMLDRLRTAYDETTGFVRQRIDHLQSLLDFFKSAEKELLWIKNKEEIEISRDWSLKNHNIEELSKYHYNLVKEMESHEREFNKVQEKGESLIRNRHPSTKLIENLMAKMQYNWSWLLQLINCFEQHLKHTGDYYNFMDDVNESRKLINMMEDKLNSQYSRHHITIEEGEKMMQEMNALKEDITKIGITISDLEDKSSTIVNLKQRKAPLPNPIKVKSLCMIKHEKGTISKNEMVTLLDNSQRNKWKIASPNNAELAIPSACFVIPPPDPDVLEALNELKNKLDSLIGLWAQKQRELRQNQVLASLKAVKDIDYPTYCSMDPRQLDKIMRSLEDDINKLAREGPPDDPMIRRLLDEFDDIKKKFADFEARRRQEEEDKKNQAMIQKFIDSANDLLQRLQEKERILIQRAQNQIPREMSILKTLIDEHDEFERDLKQFESRINELKQEYTRIHSKSHAAESKYVTIIDTWERVCKMSKDYSERLKALQTVLDDVEQARVTLNEVQSSLILHEEIPADEIDLNQMCNELRNLHKKTNQYNESYDHLLSNVTKVRRLVERTRPKQTTHADLNRLEEDVKTLYKKWKMASTQITERLSILELCSDLLKKYRSLMNVEKNWITQTSARVNTVLNRSDLDYVSKLYESIVERKSAIDDTNTAGNRFIHEAKSLMQKIKVYNDSLDDYNVEISAKRARKYAGVEIVEQELESLNNEYKNLLDKVLSYLNQLQDDESRMREFPSKNDDQLEKGLNINSDDDNSCMDNQLVRSILVLDGSNFIRNRLDNNGNILQQKNLILDYRLIRNPSFVANEWKWIRSFRDFFMNLNDSDQRNLLHRMALLLGCSSDNSKNPFLVLGELSLVGGPHGKLLEKLKKSGNLVMDNRIGSSNRFKGINNQLDDYNELDQISIEELPSSDEMIQQQQRDDADLGHSFDSDSKLRSTRPLCANLLKDLDLFLGLSENDNSIADKLKYWLDQKEKLISVLGPIGSEPYVVNSQLRQITVMKDEFSSQEHLLNKMDKLGHSILERMDRTNPYYSEVQNKMNDIHKTWKQLLAILEEREKNLLLVNEASTDFQNKLSKLQQNLDTISDEFDKIVNSNLEKDEQLLKITNLEENLESQRPLLAECSNACNNLINLLTDNASKNEIRDKFKYVESKYNDLSRKISNKKAELQSTIKEDREFFMSCDQLLEWLRNMLNTLSKDIKVSAIYEVVSKQIQDFEPIYQQVRDKEHEVHMVINRGNNLLSRSSAYRAETSNWRQTLDNIKRQWNLVEKEALEKKSKLHKCLDICREFNVNYNDLYPLLEQYDSKLQSFKDVPLNRPDLENRLKDIQFLKNDINKRQRDFDHLRNLADQLVSIADTDKDHVKNRMNQLKQLWDRVNSEVLKRSQMIDSILHKLIAYQDSMRDFNQAMQRIEDKMMSQHAFTDQKLVDRMKNLLDEAKGLRHNLDQVKTHARELINEVKNEKSTRQIENEVREAEERYRALLDKLDRKCKDLDVLANNVKTFTMKLTEIQNQLNQLEQQLNNMAPIARHSDILRQQMAEIKDFRNDLDKVHQKLKEAEQFYKNITDKDPSFDNNMYRYQLENMNRQHARLDDASRQRLNNIQNMIDKLKGFYNDYDGLDKNLNDVNKQIDNLKPISRDVDAIRAQQNEFRNLNANLVEPLARRVDDLLRKANGLIQSALPGVDTSKLEQDTDKINGKWNDLKEKINDRERKLDSAILQAGRFQDAMDAFEKWLKDAENMLANQKPPSSDYKVLKAQIQEQQFINKMVDDRENSLKSLREMGLEFMRNLDHNEKHHVENQLNDLSKRFNILKNNCYKRLDLLKQIFPIAKDFSDKAVPLQEWLNQTERKLSLLKHSPIDQDNVKSKIAEHQMLHQDVLNHKNEFERLTEIAQNLISLLTDDEAQIVVDKSKELTDRYAKLVEDSLDFGEILDESRKILENFLSNFDDLFNWIDRMEQRVNKHKNCAITVEKIREQLDDLHDIQREIQSNEPRIYEIFNVVQSLNRGDSLMIKQKTDQLQFRFNELKRKASEYMNNLKDVLPVAQNFYNAHDKLNAWLDVAERSLKNLESQSLKQQESTIRTLESQINENKSLLDTINNLAPQFCNYTSGQGTAHIESIVIKDNRRFNNVCDQINRQVDKIDVLKQRNDEIVNDIDELYEWFKDAERQLLEAEGIPHEPKKLTVLLKETKALYDDINSQKGRVRDVLANVKKLIRNNNTEDMIHIREKSEELKDLANHVSQLCLDRLNLLEQALPLAEHFFEAYNELNQWLDETENEAQMLGGAINAIRIKQQQEIINHLNRSINEHKPVLEKLNKTGQSLINIVQERDGKQVKRLMDDINDRFNNLKIKLRDQQLILDSALQETSQFTDKLDGLLRTLMDILEQLKNAEPISAHPERIREQINDNDSIIDELNKRKMAYETVSQVANDLINKAGRHDDSVRDIYNQHNKLKDCWNQCNTLAQNRKQSLNDALKIATQFWNQLNDAMESLKNIEKAIMSEEQPACEPNAVYRQQEFLKEIKQDLDNARTKVDDCKMTGRNLMKIVGESDKYEIKKNIDELENYWNNIANLFSQREKDLKNAMEKAMKFHEALQNLLEFLDNAEDTFNNFGPVASDLNIVKKQVHELTNFKKHVDSHVPDIENFNRLANELLECVPSSQAKSIREPMNEVNHRWDDLSKAIANRQAELENALLKLGQFEQSLNDFLEWMARTERTLDEIKPTFSDPQVLEIELSKFKVLENDIYAHQSTVDTLNSAGKMLIDNERGTENARATQNKLNKLNSRWQQLLDKTEQRKRELEELLKEAHCFNQELLDMISWINDMDNELSVSKPVGGLPETAREQLNRFMEIYQEIDSNRFRIDSLIDRGNEYIKRSKEAPTLQHNVKTLKTKWENLLAKANDKKIKLEIALAEAIDFHDTFNKFVEWLTEAEKYLNNLQPVSRVMDRITKQIEEHKNFQKDLGNHRESMMELDKKGTHLKYFSQKQDVILIKNLLVSVQHRWEKVLAKTAERSRNLDYGFRETKEFYDAWNNLMDWLNDLEKNFDSIQQLSNNSDVIRQMIQKHREFQRQLGSKHSQYDATLKMGKNLKEKAPKVDVPVIQNMIDELKNKWNSICNKSVDRQRKLEEALLFSGQFKDAIDALLDWLDKAREQLLNNLSVYGDLDTVTALVEQHKIFLEEFKRREKNLQSVHRISEELRKSSPGDDSYNIQTEIAAIDEKWKEVEQLSRERSIELDKAMIEAEKLHKAVNILLEWLSDAEMKLRFSGPMPEDESATREQISEHEVFLEEMSIQEKNKESTVKIAQDILNKCHPEAITVIKHWITIIQSRWEEVNSWAKQREQRLIDHLESLLNIMDSLEKALAWLIGAEAALLAAETQPLPDDNVELHKLIDEHDRFLDELEKKGVDIDKIAKTFAIKKQAIAGLKTIDRKRGQGPRSSTPIKIPSNDFGYDVKQPKVKELLDKWSKVNKLAQDRKKRLQDKLDYNNEVERIKNFDFDEWRRSFLGWMSNKKARIMDFFKKIDSNNDGRVTKSEFIEGFVKSKFTTSRLEMEKVADIFDRNNDGYDEVQKQVDKCACMEKYKVSQVGECKYRFGDSQKLRLVRILRSTVMVRVGGGWISLDDFLKKYDPCRVKGRTNIELREQLAADFDTKNKPLFNDDGTISSVGPITKIKEKTDRSLPMNSQDQVRFNSTITSDYSFSDHADSSGAKSRPRSRLTISSNSRPGSRHSSQPPSRAGSDLSIDSLDISNPKTTTTTTYKYSVKSSRKPNSRQGSYTNLRDYRLK</sequence>
<dbReference type="PANTHER" id="PTHR23169:SF23">
    <property type="entry name" value="SHORT STOP, ISOFORM H"/>
    <property type="match status" value="1"/>
</dbReference>
<keyword evidence="13" id="KW-1185">Reference proteome</keyword>
<dbReference type="GO" id="GO:0031122">
    <property type="term" value="P:cytoplasmic microtubule organization"/>
    <property type="evidence" value="ECO:0007669"/>
    <property type="project" value="TreeGrafter"/>
</dbReference>
<dbReference type="FunFam" id="1.20.58.60:FF:000001">
    <property type="entry name" value="Microtubule-actin cross-linking factor 1"/>
    <property type="match status" value="5"/>
</dbReference>
<dbReference type="CDD" id="cd00176">
    <property type="entry name" value="SPEC"/>
    <property type="match status" value="14"/>
</dbReference>
<dbReference type="Pfam" id="PF00307">
    <property type="entry name" value="CH"/>
    <property type="match status" value="1"/>
</dbReference>
<feature type="region of interest" description="Disordered" evidence="8">
    <location>
        <begin position="4229"/>
        <end position="4314"/>
    </location>
</feature>
<dbReference type="Gene3D" id="2.30.30.40">
    <property type="entry name" value="SH3 Domains"/>
    <property type="match status" value="1"/>
</dbReference>
<dbReference type="SMART" id="SM00243">
    <property type="entry name" value="GAS2"/>
    <property type="match status" value="1"/>
</dbReference>
<evidence type="ECO:0000256" key="7">
    <source>
        <dbReference type="SAM" id="Coils"/>
    </source>
</evidence>
<dbReference type="GO" id="GO:0008017">
    <property type="term" value="F:microtubule binding"/>
    <property type="evidence" value="ECO:0007669"/>
    <property type="project" value="InterPro"/>
</dbReference>
<keyword evidence="2" id="KW-0963">Cytoplasm</keyword>
<dbReference type="PROSITE" id="PS50021">
    <property type="entry name" value="CH"/>
    <property type="match status" value="1"/>
</dbReference>
<dbReference type="Proteomes" id="UP000790347">
    <property type="component" value="Unassembled WGS sequence"/>
</dbReference>
<dbReference type="GO" id="GO:0005882">
    <property type="term" value="C:intermediate filament"/>
    <property type="evidence" value="ECO:0007669"/>
    <property type="project" value="TreeGrafter"/>
</dbReference>
<dbReference type="GO" id="GO:0045104">
    <property type="term" value="P:intermediate filament cytoskeleton organization"/>
    <property type="evidence" value="ECO:0007669"/>
    <property type="project" value="InterPro"/>
</dbReference>
<feature type="compositionally biased region" description="Low complexity" evidence="8">
    <location>
        <begin position="4249"/>
        <end position="4260"/>
    </location>
</feature>
<dbReference type="SMART" id="SM00150">
    <property type="entry name" value="SPEC"/>
    <property type="match status" value="29"/>
</dbReference>
<feature type="coiled-coil region" evidence="7">
    <location>
        <begin position="1203"/>
        <end position="1266"/>
    </location>
</feature>
<dbReference type="SUPFAM" id="SSF47576">
    <property type="entry name" value="Calponin-homology domain, CH-domain"/>
    <property type="match status" value="1"/>
</dbReference>
<dbReference type="PROSITE" id="PS00018">
    <property type="entry name" value="EF_HAND_1"/>
    <property type="match status" value="1"/>
</dbReference>
<evidence type="ECO:0000256" key="3">
    <source>
        <dbReference type="ARBA" id="ARBA00022553"/>
    </source>
</evidence>
<evidence type="ECO:0000313" key="12">
    <source>
        <dbReference type="EMBL" id="KAH9516773.1"/>
    </source>
</evidence>
<reference evidence="12" key="1">
    <citation type="submission" date="2013-05" db="EMBL/GenBank/DDBJ databases">
        <authorList>
            <person name="Yim A.K.Y."/>
            <person name="Chan T.F."/>
            <person name="Ji K.M."/>
            <person name="Liu X.Y."/>
            <person name="Zhou J.W."/>
            <person name="Li R.Q."/>
            <person name="Yang K.Y."/>
            <person name="Li J."/>
            <person name="Li M."/>
            <person name="Law P.T.W."/>
            <person name="Wu Y.L."/>
            <person name="Cai Z.L."/>
            <person name="Qin H."/>
            <person name="Bao Y."/>
            <person name="Leung R.K.K."/>
            <person name="Ng P.K.S."/>
            <person name="Zou J."/>
            <person name="Zhong X.J."/>
            <person name="Ran P.X."/>
            <person name="Zhong N.S."/>
            <person name="Liu Z.G."/>
            <person name="Tsui S.K.W."/>
        </authorList>
    </citation>
    <scope>NUCLEOTIDE SEQUENCE</scope>
    <source>
        <strain evidence="12">Derf</strain>
        <tissue evidence="12">Whole organism</tissue>
    </source>
</reference>
<reference evidence="12" key="2">
    <citation type="journal article" date="2022" name="Res Sq">
        <title>Comparative Genomics Reveals Insights into the Divergent Evolution of Astigmatic Mites and Household Pest Adaptations.</title>
        <authorList>
            <person name="Xiong Q."/>
            <person name="Wan A.T.-Y."/>
            <person name="Liu X.-Y."/>
            <person name="Fung C.S.-H."/>
            <person name="Xiao X."/>
            <person name="Malainual N."/>
            <person name="Hou J."/>
            <person name="Wang L."/>
            <person name="Wang M."/>
            <person name="Yang K."/>
            <person name="Cui Y."/>
            <person name="Leung E."/>
            <person name="Nong W."/>
            <person name="Shin S.-K."/>
            <person name="Au S."/>
            <person name="Jeong K.Y."/>
            <person name="Chew F.T."/>
            <person name="Hui J."/>
            <person name="Leung T.F."/>
            <person name="Tungtrongchitr A."/>
            <person name="Zhong N."/>
            <person name="Liu Z."/>
            <person name="Tsui S."/>
        </authorList>
    </citation>
    <scope>NUCLEOTIDE SEQUENCE</scope>
    <source>
        <strain evidence="12">Derf</strain>
        <tissue evidence="12">Whole organism</tissue>
    </source>
</reference>
<dbReference type="InterPro" id="IPR036534">
    <property type="entry name" value="GAR_dom_sf"/>
</dbReference>
<name>A0A922I1E4_DERFA</name>
<protein>
    <submittedName>
        <fullName evidence="12">Uncharacterized protein</fullName>
    </submittedName>
</protein>
<dbReference type="InterPro" id="IPR036872">
    <property type="entry name" value="CH_dom_sf"/>
</dbReference>
<evidence type="ECO:0000313" key="13">
    <source>
        <dbReference type="Proteomes" id="UP000790347"/>
    </source>
</evidence>
<evidence type="ECO:0000259" key="11">
    <source>
        <dbReference type="PROSITE" id="PS51460"/>
    </source>
</evidence>
<dbReference type="InterPro" id="IPR018159">
    <property type="entry name" value="Spectrin/alpha-actinin"/>
</dbReference>
<dbReference type="Gene3D" id="1.10.418.10">
    <property type="entry name" value="Calponin-like domain"/>
    <property type="match status" value="1"/>
</dbReference>
<dbReference type="Pfam" id="PF00435">
    <property type="entry name" value="Spectrin"/>
    <property type="match status" value="18"/>
</dbReference>
<evidence type="ECO:0000259" key="10">
    <source>
        <dbReference type="PROSITE" id="PS50222"/>
    </source>
</evidence>
<dbReference type="Pfam" id="PF17902">
    <property type="entry name" value="SH3_10"/>
    <property type="match status" value="1"/>
</dbReference>
<dbReference type="GO" id="GO:0005198">
    <property type="term" value="F:structural molecule activity"/>
    <property type="evidence" value="ECO:0007669"/>
    <property type="project" value="TreeGrafter"/>
</dbReference>
<evidence type="ECO:0000256" key="4">
    <source>
        <dbReference type="ARBA" id="ARBA00022737"/>
    </source>
</evidence>
<dbReference type="Pfam" id="PF21019">
    <property type="entry name" value="Spectrin_3"/>
    <property type="match status" value="1"/>
</dbReference>
<dbReference type="InterPro" id="IPR041615">
    <property type="entry name" value="Desmoplakin_SH3"/>
</dbReference>
<dbReference type="SUPFAM" id="SSF143575">
    <property type="entry name" value="GAS2 domain-like"/>
    <property type="match status" value="1"/>
</dbReference>
<feature type="coiled-coil region" evidence="7">
    <location>
        <begin position="889"/>
        <end position="1042"/>
    </location>
</feature>
<dbReference type="SMART" id="SM00033">
    <property type="entry name" value="CH"/>
    <property type="match status" value="1"/>
</dbReference>
<dbReference type="Pfam" id="PF02187">
    <property type="entry name" value="GAS2"/>
    <property type="match status" value="1"/>
</dbReference>
<keyword evidence="6" id="KW-0206">Cytoskeleton</keyword>
<feature type="domain" description="GAR" evidence="11">
    <location>
        <begin position="4089"/>
        <end position="4161"/>
    </location>
</feature>
<evidence type="ECO:0000256" key="6">
    <source>
        <dbReference type="ARBA" id="ARBA00023212"/>
    </source>
</evidence>
<keyword evidence="5" id="KW-0106">Calcium</keyword>
<dbReference type="PROSITE" id="PS50222">
    <property type="entry name" value="EF_HAND_2"/>
    <property type="match status" value="1"/>
</dbReference>
<accession>A0A922I1E4</accession>
<dbReference type="GO" id="GO:0005509">
    <property type="term" value="F:calcium ion binding"/>
    <property type="evidence" value="ECO:0007669"/>
    <property type="project" value="InterPro"/>
</dbReference>
<dbReference type="EMBL" id="ASGP02000003">
    <property type="protein sequence ID" value="KAH9516773.1"/>
    <property type="molecule type" value="Genomic_DNA"/>
</dbReference>